<dbReference type="InterPro" id="IPR020568">
    <property type="entry name" value="Ribosomal_Su5_D2-typ_SF"/>
</dbReference>
<evidence type="ECO:0000259" key="8">
    <source>
        <dbReference type="Pfam" id="PF08544"/>
    </source>
</evidence>
<keyword evidence="6" id="KW-0443">Lipid metabolism</keyword>
<feature type="domain" description="GHMP kinase C-terminal" evidence="8">
    <location>
        <begin position="240"/>
        <end position="314"/>
    </location>
</feature>
<dbReference type="Pfam" id="PF08544">
    <property type="entry name" value="GHMP_kinases_C"/>
    <property type="match status" value="1"/>
</dbReference>
<dbReference type="SUPFAM" id="SSF54211">
    <property type="entry name" value="Ribosomal protein S5 domain 2-like"/>
    <property type="match status" value="1"/>
</dbReference>
<dbReference type="Pfam" id="PF00288">
    <property type="entry name" value="GHMP_kinases_N"/>
    <property type="match status" value="1"/>
</dbReference>
<keyword evidence="10" id="KW-1185">Reference proteome</keyword>
<evidence type="ECO:0000256" key="6">
    <source>
        <dbReference type="ARBA" id="ARBA00023098"/>
    </source>
</evidence>
<proteinExistence type="predicted"/>
<dbReference type="SUPFAM" id="SSF55060">
    <property type="entry name" value="GHMP Kinase, C-terminal domain"/>
    <property type="match status" value="1"/>
</dbReference>
<evidence type="ECO:0000313" key="9">
    <source>
        <dbReference type="EMBL" id="MBB6050241.1"/>
    </source>
</evidence>
<dbReference type="InterPro" id="IPR036554">
    <property type="entry name" value="GHMP_kinase_C_sf"/>
</dbReference>
<dbReference type="Proteomes" id="UP000520814">
    <property type="component" value="Unassembled WGS sequence"/>
</dbReference>
<evidence type="ECO:0000256" key="4">
    <source>
        <dbReference type="ARBA" id="ARBA00022777"/>
    </source>
</evidence>
<dbReference type="PANTHER" id="PTHR43290:SF1">
    <property type="entry name" value="GLUCURONOKINASE 1-RELATED"/>
    <property type="match status" value="1"/>
</dbReference>
<evidence type="ECO:0000256" key="5">
    <source>
        <dbReference type="ARBA" id="ARBA00022840"/>
    </source>
</evidence>
<dbReference type="InterPro" id="IPR013750">
    <property type="entry name" value="GHMP_kinase_C_dom"/>
</dbReference>
<keyword evidence="3" id="KW-0547">Nucleotide-binding</keyword>
<gene>
    <name evidence="9" type="ORF">HNQ39_002032</name>
</gene>
<sequence>MIVATAPGRCGVLGNPTDMYGGSVISCSLSERATCTLTDSDSLILEADNGESQVIHALADLEPSAEFPRLDLAKAVLKGMGIVPGTVGFHLTTSTEIPMQAGLAGSTALMAAVYGAVSKKIGRVEHKHAIAAAIRKIEYEILGVICGFQDQHMAVFGGLNYMDFRDKGSHIAMDAQPYATVEPLIELVPQPLPFVLAHTGVKHHSGAAHKPVRQRWLDNDPEVRELYDNVVPRLARNGKKAILEGDWETIAALMNQNQEVQFRLGASGAAVDKLVEVALANGAIGAKLAGAGQGGTVLCLTFEPERTIAALKEAGAGRIIRPVPSQGLTVTQE</sequence>
<comment type="caution">
    <text evidence="9">The sequence shown here is derived from an EMBL/GenBank/DDBJ whole genome shotgun (WGS) entry which is preliminary data.</text>
</comment>
<dbReference type="Gene3D" id="3.30.230.120">
    <property type="match status" value="1"/>
</dbReference>
<dbReference type="PRINTS" id="PR00959">
    <property type="entry name" value="MEVGALKINASE"/>
</dbReference>
<dbReference type="RefSeq" id="WP_184194823.1">
    <property type="nucleotide sequence ID" value="NZ_JACHGW010000002.1"/>
</dbReference>
<dbReference type="GO" id="GO:0019287">
    <property type="term" value="P:isopentenyl diphosphate biosynthetic process, mevalonate pathway"/>
    <property type="evidence" value="ECO:0007669"/>
    <property type="project" value="TreeGrafter"/>
</dbReference>
<evidence type="ECO:0000256" key="2">
    <source>
        <dbReference type="ARBA" id="ARBA00022679"/>
    </source>
</evidence>
<dbReference type="PANTHER" id="PTHR43290">
    <property type="entry name" value="MEVALONATE KINASE"/>
    <property type="match status" value="1"/>
</dbReference>
<keyword evidence="5" id="KW-0067">ATP-binding</keyword>
<name>A0A7W9SP84_ARMRO</name>
<dbReference type="InterPro" id="IPR006204">
    <property type="entry name" value="GHMP_kinase_N_dom"/>
</dbReference>
<dbReference type="GO" id="GO:0005829">
    <property type="term" value="C:cytosol"/>
    <property type="evidence" value="ECO:0007669"/>
    <property type="project" value="TreeGrafter"/>
</dbReference>
<dbReference type="EMBL" id="JACHGW010000002">
    <property type="protein sequence ID" value="MBB6050241.1"/>
    <property type="molecule type" value="Genomic_DNA"/>
</dbReference>
<dbReference type="AlphaFoldDB" id="A0A7W9SP84"/>
<evidence type="ECO:0000259" key="7">
    <source>
        <dbReference type="Pfam" id="PF00288"/>
    </source>
</evidence>
<dbReference type="InterPro" id="IPR006205">
    <property type="entry name" value="Mev_gal_kin"/>
</dbReference>
<accession>A0A7W9SP84</accession>
<evidence type="ECO:0000256" key="1">
    <source>
        <dbReference type="ARBA" id="ARBA00022516"/>
    </source>
</evidence>
<dbReference type="GO" id="GO:0004496">
    <property type="term" value="F:mevalonate kinase activity"/>
    <property type="evidence" value="ECO:0007669"/>
    <property type="project" value="InterPro"/>
</dbReference>
<evidence type="ECO:0000256" key="3">
    <source>
        <dbReference type="ARBA" id="ARBA00022741"/>
    </source>
</evidence>
<keyword evidence="1" id="KW-0444">Lipid biosynthesis</keyword>
<dbReference type="GO" id="GO:0005524">
    <property type="term" value="F:ATP binding"/>
    <property type="evidence" value="ECO:0007669"/>
    <property type="project" value="UniProtKB-KW"/>
</dbReference>
<protein>
    <submittedName>
        <fullName evidence="9">Galactokinase/mevalonate kinase-like predicted kinase</fullName>
    </submittedName>
</protein>
<reference evidence="9 10" key="1">
    <citation type="submission" date="2020-08" db="EMBL/GenBank/DDBJ databases">
        <title>Genomic Encyclopedia of Type Strains, Phase IV (KMG-IV): sequencing the most valuable type-strain genomes for metagenomic binning, comparative biology and taxonomic classification.</title>
        <authorList>
            <person name="Goeker M."/>
        </authorList>
    </citation>
    <scope>NUCLEOTIDE SEQUENCE [LARGE SCALE GENOMIC DNA]</scope>
    <source>
        <strain evidence="9 10">DSM 23562</strain>
    </source>
</reference>
<keyword evidence="2" id="KW-0808">Transferase</keyword>
<evidence type="ECO:0000313" key="10">
    <source>
        <dbReference type="Proteomes" id="UP000520814"/>
    </source>
</evidence>
<keyword evidence="4 9" id="KW-0418">Kinase</keyword>
<feature type="domain" description="GHMP kinase N-terminal" evidence="7">
    <location>
        <begin position="74"/>
        <end position="158"/>
    </location>
</feature>
<organism evidence="9 10">
    <name type="scientific">Armatimonas rosea</name>
    <dbReference type="NCBI Taxonomy" id="685828"/>
    <lineage>
        <taxon>Bacteria</taxon>
        <taxon>Bacillati</taxon>
        <taxon>Armatimonadota</taxon>
        <taxon>Armatimonadia</taxon>
        <taxon>Armatimonadales</taxon>
        <taxon>Armatimonadaceae</taxon>
        <taxon>Armatimonas</taxon>
    </lineage>
</organism>